<dbReference type="EMBL" id="UGIF01000002">
    <property type="protein sequence ID" value="STP28851.1"/>
    <property type="molecule type" value="Genomic_DNA"/>
</dbReference>
<dbReference type="Proteomes" id="UP000254070">
    <property type="component" value="Unassembled WGS sequence"/>
</dbReference>
<name>A0A377KKF7_9ENTE</name>
<reference evidence="1 2" key="1">
    <citation type="submission" date="2018-06" db="EMBL/GenBank/DDBJ databases">
        <authorList>
            <consortium name="Pathogen Informatics"/>
            <person name="Doyle S."/>
        </authorList>
    </citation>
    <scope>NUCLEOTIDE SEQUENCE [LARGE SCALE GENOMIC DNA]</scope>
    <source>
        <strain evidence="1 2">NCTC8129</strain>
    </source>
</reference>
<dbReference type="AlphaFoldDB" id="A0A377KKF7"/>
<evidence type="ECO:0000313" key="2">
    <source>
        <dbReference type="Proteomes" id="UP000254070"/>
    </source>
</evidence>
<organism evidence="1 2">
    <name type="scientific">Enterococcus durans</name>
    <dbReference type="NCBI Taxonomy" id="53345"/>
    <lineage>
        <taxon>Bacteria</taxon>
        <taxon>Bacillati</taxon>
        <taxon>Bacillota</taxon>
        <taxon>Bacilli</taxon>
        <taxon>Lactobacillales</taxon>
        <taxon>Enterococcaceae</taxon>
        <taxon>Enterococcus</taxon>
    </lineage>
</organism>
<accession>A0A377KKF7</accession>
<sequence length="97" mass="11007">MVKQLPKAVKVEMMGTILKIEFENGEIKYMKSHLNKEHAEAFSLEKGKKKNILLAPHVTSMGSSVEIKEDGTVLINNNDTYLPSELWNDSQEHIPQL</sequence>
<gene>
    <name evidence="1" type="ORF">NCTC8129_01035</name>
</gene>
<dbReference type="RefSeq" id="WP_218569971.1">
    <property type="nucleotide sequence ID" value="NZ_CABGIZ010000027.1"/>
</dbReference>
<protein>
    <submittedName>
        <fullName evidence="1">Uncharacterized protein</fullName>
    </submittedName>
</protein>
<evidence type="ECO:0000313" key="1">
    <source>
        <dbReference type="EMBL" id="STP28851.1"/>
    </source>
</evidence>
<proteinExistence type="predicted"/>